<name>M7BLI9_CHEMY</name>
<proteinExistence type="predicted"/>
<gene>
    <name evidence="1" type="ORF">UY3_04080</name>
</gene>
<dbReference type="Proteomes" id="UP000031443">
    <property type="component" value="Unassembled WGS sequence"/>
</dbReference>
<dbReference type="AlphaFoldDB" id="M7BLI9"/>
<accession>M7BLI9</accession>
<dbReference type="EMBL" id="KB518693">
    <property type="protein sequence ID" value="EMP38761.1"/>
    <property type="molecule type" value="Genomic_DNA"/>
</dbReference>
<evidence type="ECO:0000313" key="1">
    <source>
        <dbReference type="EMBL" id="EMP38761.1"/>
    </source>
</evidence>
<reference evidence="2" key="1">
    <citation type="journal article" date="2013" name="Nat. Genet.">
        <title>The draft genomes of soft-shell turtle and green sea turtle yield insights into the development and evolution of the turtle-specific body plan.</title>
        <authorList>
            <person name="Wang Z."/>
            <person name="Pascual-Anaya J."/>
            <person name="Zadissa A."/>
            <person name="Li W."/>
            <person name="Niimura Y."/>
            <person name="Huang Z."/>
            <person name="Li C."/>
            <person name="White S."/>
            <person name="Xiong Z."/>
            <person name="Fang D."/>
            <person name="Wang B."/>
            <person name="Ming Y."/>
            <person name="Chen Y."/>
            <person name="Zheng Y."/>
            <person name="Kuraku S."/>
            <person name="Pignatelli M."/>
            <person name="Herrero J."/>
            <person name="Beal K."/>
            <person name="Nozawa M."/>
            <person name="Li Q."/>
            <person name="Wang J."/>
            <person name="Zhang H."/>
            <person name="Yu L."/>
            <person name="Shigenobu S."/>
            <person name="Wang J."/>
            <person name="Liu J."/>
            <person name="Flicek P."/>
            <person name="Searle S."/>
            <person name="Wang J."/>
            <person name="Kuratani S."/>
            <person name="Yin Y."/>
            <person name="Aken B."/>
            <person name="Zhang G."/>
            <person name="Irie N."/>
        </authorList>
    </citation>
    <scope>NUCLEOTIDE SEQUENCE [LARGE SCALE GENOMIC DNA]</scope>
</reference>
<protein>
    <submittedName>
        <fullName evidence="1">Uncharacterized protein</fullName>
    </submittedName>
</protein>
<evidence type="ECO:0000313" key="2">
    <source>
        <dbReference type="Proteomes" id="UP000031443"/>
    </source>
</evidence>
<sequence length="157" mass="17051">MYSEQTSCKACNERGRYLPLSSLSSSSTALSFGEDRAQSRHWTRPLVLILTDTADKVSVGGSCADVDGYPPGNGHSTKVFPYKPLKCQSEDRHSRNNTAGLLHNAPPMCLNHHLNGGKLSPLSIHNVEKNSLRLCLQYGGKSTYVTQLIHVAGVDIA</sequence>
<organism evidence="1 2">
    <name type="scientific">Chelonia mydas</name>
    <name type="common">Green sea-turtle</name>
    <name type="synonym">Chelonia agassizi</name>
    <dbReference type="NCBI Taxonomy" id="8469"/>
    <lineage>
        <taxon>Eukaryota</taxon>
        <taxon>Metazoa</taxon>
        <taxon>Chordata</taxon>
        <taxon>Craniata</taxon>
        <taxon>Vertebrata</taxon>
        <taxon>Euteleostomi</taxon>
        <taxon>Archelosauria</taxon>
        <taxon>Testudinata</taxon>
        <taxon>Testudines</taxon>
        <taxon>Cryptodira</taxon>
        <taxon>Durocryptodira</taxon>
        <taxon>Americhelydia</taxon>
        <taxon>Chelonioidea</taxon>
        <taxon>Cheloniidae</taxon>
        <taxon>Chelonia</taxon>
    </lineage>
</organism>
<keyword evidence="2" id="KW-1185">Reference proteome</keyword>